<dbReference type="EMBL" id="BQNB010016214">
    <property type="protein sequence ID" value="GJT49163.1"/>
    <property type="molecule type" value="Genomic_DNA"/>
</dbReference>
<gene>
    <name evidence="2" type="ORF">Tco_0975320</name>
</gene>
<accession>A0ABQ5EED4</accession>
<protein>
    <submittedName>
        <fullName evidence="2">Uncharacterized protein</fullName>
    </submittedName>
</protein>
<comment type="caution">
    <text evidence="2">The sequence shown here is derived from an EMBL/GenBank/DDBJ whole genome shotgun (WGS) entry which is preliminary data.</text>
</comment>
<reference evidence="2" key="1">
    <citation type="journal article" date="2022" name="Int. J. Mol. Sci.">
        <title>Draft Genome of Tanacetum Coccineum: Genomic Comparison of Closely Related Tanacetum-Family Plants.</title>
        <authorList>
            <person name="Yamashiro T."/>
            <person name="Shiraishi A."/>
            <person name="Nakayama K."/>
            <person name="Satake H."/>
        </authorList>
    </citation>
    <scope>NUCLEOTIDE SEQUENCE</scope>
</reference>
<name>A0ABQ5EED4_9ASTR</name>
<proteinExistence type="predicted"/>
<dbReference type="Proteomes" id="UP001151760">
    <property type="component" value="Unassembled WGS sequence"/>
</dbReference>
<organism evidence="2 3">
    <name type="scientific">Tanacetum coccineum</name>
    <dbReference type="NCBI Taxonomy" id="301880"/>
    <lineage>
        <taxon>Eukaryota</taxon>
        <taxon>Viridiplantae</taxon>
        <taxon>Streptophyta</taxon>
        <taxon>Embryophyta</taxon>
        <taxon>Tracheophyta</taxon>
        <taxon>Spermatophyta</taxon>
        <taxon>Magnoliopsida</taxon>
        <taxon>eudicotyledons</taxon>
        <taxon>Gunneridae</taxon>
        <taxon>Pentapetalae</taxon>
        <taxon>asterids</taxon>
        <taxon>campanulids</taxon>
        <taxon>Asterales</taxon>
        <taxon>Asteraceae</taxon>
        <taxon>Asteroideae</taxon>
        <taxon>Anthemideae</taxon>
        <taxon>Anthemidinae</taxon>
        <taxon>Tanacetum</taxon>
    </lineage>
</organism>
<sequence>MSGRKKPGTTIEELARYEDEGWNDPTISEKGGLNYKNLDLKQLLRIIECKEAFEDLMMNFIQDQEEKVKQLEEYMGVIGSDFMQLSLEVVGKLKEEIRMEENRTKKIKKITRYPNTKVLEPLNSYKFSEVLTEKASFHTPKFVSPKSICVKHVQTIFPSPPLVRESIFGFKPGTNNNRNGKSRYDAKKLSPQSTPQVLPSFEENTPPVTYPEEVEETLGIPR</sequence>
<feature type="compositionally biased region" description="Low complexity" evidence="1">
    <location>
        <begin position="202"/>
        <end position="211"/>
    </location>
</feature>
<evidence type="ECO:0000313" key="3">
    <source>
        <dbReference type="Proteomes" id="UP001151760"/>
    </source>
</evidence>
<reference evidence="2" key="2">
    <citation type="submission" date="2022-01" db="EMBL/GenBank/DDBJ databases">
        <authorList>
            <person name="Yamashiro T."/>
            <person name="Shiraishi A."/>
            <person name="Satake H."/>
            <person name="Nakayama K."/>
        </authorList>
    </citation>
    <scope>NUCLEOTIDE SEQUENCE</scope>
</reference>
<evidence type="ECO:0000313" key="2">
    <source>
        <dbReference type="EMBL" id="GJT49163.1"/>
    </source>
</evidence>
<evidence type="ECO:0000256" key="1">
    <source>
        <dbReference type="SAM" id="MobiDB-lite"/>
    </source>
</evidence>
<feature type="region of interest" description="Disordered" evidence="1">
    <location>
        <begin position="168"/>
        <end position="222"/>
    </location>
</feature>
<keyword evidence="3" id="KW-1185">Reference proteome</keyword>